<dbReference type="InterPro" id="IPR003591">
    <property type="entry name" value="Leu-rich_rpt_typical-subtyp"/>
</dbReference>
<sequence>MRYCSLNSLPVNVFANLNKLEFLDLSENPNIVPTLGVLVHQKSLTTLRLSYMGSLLTDIPNAISGMEKLVELDLRNNRIRGVNNGQFAKLTQLKKLILNNNKITSLDPLSFQKCDHMEELYLHYNLIHEVSAILFSAQSLRNLNLNGNKFDTFDKCTVANLLAHLQMFYISSDAFICDCRLAWVRELSMAFGSRVSFSGVCYLPTELYGESVTSFILRYCSSEDESFESCNTISSTPPNTKTEHPTEVLNRSFINSAQISSLQKDLSSVQTITNVSVSVAVVAIVAFVATLAVWLTCFFKRRNRETSKRRCQGHVNHGLELSERGQGERSPEGLSSGDNLYQNTDGMASRAPNYEPLRKDGRGLKQHRGHYASSPVVHK</sequence>
<reference evidence="6" key="1">
    <citation type="submission" date="2025-08" db="UniProtKB">
        <authorList>
            <consortium name="RefSeq"/>
        </authorList>
    </citation>
    <scope>IDENTIFICATION</scope>
    <source>
        <tissue evidence="6">Gonads</tissue>
    </source>
</reference>
<dbReference type="KEGG" id="lak:112041640"/>
<evidence type="ECO:0000256" key="4">
    <source>
        <dbReference type="SAM" id="Phobius"/>
    </source>
</evidence>
<dbReference type="PANTHER" id="PTHR24366">
    <property type="entry name" value="IG(IMMUNOGLOBULIN) AND LRR(LEUCINE RICH REPEAT) DOMAINS"/>
    <property type="match status" value="1"/>
</dbReference>
<evidence type="ECO:0000313" key="5">
    <source>
        <dbReference type="Proteomes" id="UP000085678"/>
    </source>
</evidence>
<dbReference type="Pfam" id="PF00560">
    <property type="entry name" value="LRR_1"/>
    <property type="match status" value="1"/>
</dbReference>
<keyword evidence="2" id="KW-0677">Repeat</keyword>
<dbReference type="Proteomes" id="UP000085678">
    <property type="component" value="Unplaced"/>
</dbReference>
<keyword evidence="4" id="KW-1133">Transmembrane helix</keyword>
<protein>
    <submittedName>
        <fullName evidence="6">Slit homolog 3 protein-like</fullName>
    </submittedName>
</protein>
<dbReference type="STRING" id="7574.A0A2R2MLE4"/>
<feature type="transmembrane region" description="Helical" evidence="4">
    <location>
        <begin position="277"/>
        <end position="299"/>
    </location>
</feature>
<evidence type="ECO:0000313" key="6">
    <source>
        <dbReference type="RefSeq" id="XP_023930887.1"/>
    </source>
</evidence>
<keyword evidence="4" id="KW-0472">Membrane</keyword>
<dbReference type="Pfam" id="PF13855">
    <property type="entry name" value="LRR_8"/>
    <property type="match status" value="1"/>
</dbReference>
<name>A0A2R2MLE4_LINAN</name>
<proteinExistence type="predicted"/>
<dbReference type="SUPFAM" id="SSF52058">
    <property type="entry name" value="L domain-like"/>
    <property type="match status" value="1"/>
</dbReference>
<dbReference type="PANTHER" id="PTHR24366:SF96">
    <property type="entry name" value="LEUCINE RICH REPEAT CONTAINING 53"/>
    <property type="match status" value="1"/>
</dbReference>
<dbReference type="RefSeq" id="XP_023930887.1">
    <property type="nucleotide sequence ID" value="XM_024075119.1"/>
</dbReference>
<feature type="region of interest" description="Disordered" evidence="3">
    <location>
        <begin position="320"/>
        <end position="379"/>
    </location>
</feature>
<evidence type="ECO:0000256" key="3">
    <source>
        <dbReference type="SAM" id="MobiDB-lite"/>
    </source>
</evidence>
<feature type="compositionally biased region" description="Polar residues" evidence="3">
    <location>
        <begin position="336"/>
        <end position="346"/>
    </location>
</feature>
<keyword evidence="1" id="KW-0433">Leucine-rich repeat</keyword>
<gene>
    <name evidence="6" type="primary">LOC112041640</name>
</gene>
<dbReference type="InterPro" id="IPR032675">
    <property type="entry name" value="LRR_dom_sf"/>
</dbReference>
<evidence type="ECO:0000256" key="2">
    <source>
        <dbReference type="ARBA" id="ARBA00022737"/>
    </source>
</evidence>
<dbReference type="InterPro" id="IPR001611">
    <property type="entry name" value="Leu-rich_rpt"/>
</dbReference>
<dbReference type="OrthoDB" id="1055097at2759"/>
<dbReference type="InParanoid" id="A0A2R2MLE4"/>
<feature type="compositionally biased region" description="Basic and acidic residues" evidence="3">
    <location>
        <begin position="320"/>
        <end position="331"/>
    </location>
</feature>
<dbReference type="SMART" id="SM00365">
    <property type="entry name" value="LRR_SD22"/>
    <property type="match status" value="2"/>
</dbReference>
<dbReference type="Gene3D" id="3.80.10.10">
    <property type="entry name" value="Ribonuclease Inhibitor"/>
    <property type="match status" value="1"/>
</dbReference>
<accession>A0A2R2MLE4</accession>
<keyword evidence="4" id="KW-0812">Transmembrane</keyword>
<dbReference type="GeneID" id="112041640"/>
<dbReference type="AlphaFoldDB" id="A0A2R2MLE4"/>
<evidence type="ECO:0000256" key="1">
    <source>
        <dbReference type="ARBA" id="ARBA00022614"/>
    </source>
</evidence>
<keyword evidence="5" id="KW-1185">Reference proteome</keyword>
<organism evidence="5 6">
    <name type="scientific">Lingula anatina</name>
    <name type="common">Brachiopod</name>
    <name type="synonym">Lingula unguis</name>
    <dbReference type="NCBI Taxonomy" id="7574"/>
    <lineage>
        <taxon>Eukaryota</taxon>
        <taxon>Metazoa</taxon>
        <taxon>Spiralia</taxon>
        <taxon>Lophotrochozoa</taxon>
        <taxon>Brachiopoda</taxon>
        <taxon>Linguliformea</taxon>
        <taxon>Lingulata</taxon>
        <taxon>Lingulida</taxon>
        <taxon>Linguloidea</taxon>
        <taxon>Lingulidae</taxon>
        <taxon>Lingula</taxon>
    </lineage>
</organism>
<dbReference type="PROSITE" id="PS51450">
    <property type="entry name" value="LRR"/>
    <property type="match status" value="2"/>
</dbReference>
<dbReference type="SMART" id="SM00369">
    <property type="entry name" value="LRR_TYP"/>
    <property type="match status" value="3"/>
</dbReference>